<dbReference type="Pfam" id="PF00589">
    <property type="entry name" value="Phage_integrase"/>
    <property type="match status" value="1"/>
</dbReference>
<evidence type="ECO:0000313" key="3">
    <source>
        <dbReference type="EMBL" id="MSS45921.1"/>
    </source>
</evidence>
<dbReference type="InterPro" id="IPR002104">
    <property type="entry name" value="Integrase_catalytic"/>
</dbReference>
<accession>A0A7K0J7I1</accession>
<keyword evidence="1" id="KW-0233">DNA recombination</keyword>
<feature type="domain" description="Tyr recombinase" evidence="2">
    <location>
        <begin position="109"/>
        <end position="271"/>
    </location>
</feature>
<gene>
    <name evidence="3" type="ORF">FYJ43_07695</name>
</gene>
<keyword evidence="4" id="KW-1185">Reference proteome</keyword>
<dbReference type="EMBL" id="VUMG01000003">
    <property type="protein sequence ID" value="MSS45921.1"/>
    <property type="molecule type" value="Genomic_DNA"/>
</dbReference>
<sequence length="274" mass="30844">MERGLPVRPDTWVSAATQWCDWLRAAGRPSTTVQLRRYQILRLGEWVGCGPWEVRGEQIVTWLSSSGWSRETMRSHRAGVAGFYGWAVRRGWIEYDPTLDVPAIRPARHFPRPAPDEAVSAAMRDADERTRLMVELASRCGLRRGEIACISSGDLVRDLDGWSLMVRGKGDKDRLVPLPDDIARALRRHGPGWVFPGQDHGHLSAARVGELVSAVLPEGWTCHTLRHRFATRAYWTSHDLLAVQDLLGHSKPETTRLYVLTEPSRLRVVMDAAA</sequence>
<organism evidence="3 4">
    <name type="scientific">Cutibacterium porci</name>
    <dbReference type="NCBI Taxonomy" id="2605781"/>
    <lineage>
        <taxon>Bacteria</taxon>
        <taxon>Bacillati</taxon>
        <taxon>Actinomycetota</taxon>
        <taxon>Actinomycetes</taxon>
        <taxon>Propionibacteriales</taxon>
        <taxon>Propionibacteriaceae</taxon>
        <taxon>Cutibacterium</taxon>
    </lineage>
</organism>
<dbReference type="InterPro" id="IPR011010">
    <property type="entry name" value="DNA_brk_join_enz"/>
</dbReference>
<dbReference type="PANTHER" id="PTHR30349">
    <property type="entry name" value="PHAGE INTEGRASE-RELATED"/>
    <property type="match status" value="1"/>
</dbReference>
<evidence type="ECO:0000259" key="2">
    <source>
        <dbReference type="PROSITE" id="PS51898"/>
    </source>
</evidence>
<protein>
    <submittedName>
        <fullName evidence="3">Tyrosine-type recombinase/integrase</fullName>
    </submittedName>
</protein>
<dbReference type="PROSITE" id="PS51898">
    <property type="entry name" value="TYR_RECOMBINASE"/>
    <property type="match status" value="1"/>
</dbReference>
<dbReference type="AlphaFoldDB" id="A0A7K0J7I1"/>
<dbReference type="SUPFAM" id="SSF56349">
    <property type="entry name" value="DNA breaking-rejoining enzymes"/>
    <property type="match status" value="1"/>
</dbReference>
<dbReference type="GO" id="GO:0015074">
    <property type="term" value="P:DNA integration"/>
    <property type="evidence" value="ECO:0007669"/>
    <property type="project" value="InterPro"/>
</dbReference>
<dbReference type="GO" id="GO:0003677">
    <property type="term" value="F:DNA binding"/>
    <property type="evidence" value="ECO:0007669"/>
    <property type="project" value="InterPro"/>
</dbReference>
<dbReference type="Proteomes" id="UP000466104">
    <property type="component" value="Unassembled WGS sequence"/>
</dbReference>
<dbReference type="PANTHER" id="PTHR30349:SF64">
    <property type="entry name" value="PROPHAGE INTEGRASE INTD-RELATED"/>
    <property type="match status" value="1"/>
</dbReference>
<evidence type="ECO:0000313" key="4">
    <source>
        <dbReference type="Proteomes" id="UP000466104"/>
    </source>
</evidence>
<dbReference type="Gene3D" id="1.10.443.10">
    <property type="entry name" value="Intergrase catalytic core"/>
    <property type="match status" value="1"/>
</dbReference>
<reference evidence="3 4" key="1">
    <citation type="submission" date="2019-08" db="EMBL/GenBank/DDBJ databases">
        <title>In-depth cultivation of the pig gut microbiome towards novel bacterial diversity and tailored functional studies.</title>
        <authorList>
            <person name="Wylensek D."/>
            <person name="Hitch T.C.A."/>
            <person name="Clavel T."/>
        </authorList>
    </citation>
    <scope>NUCLEOTIDE SEQUENCE [LARGE SCALE GENOMIC DNA]</scope>
    <source>
        <strain evidence="3 4">WCA-380-WT-3A</strain>
    </source>
</reference>
<dbReference type="GO" id="GO:0006310">
    <property type="term" value="P:DNA recombination"/>
    <property type="evidence" value="ECO:0007669"/>
    <property type="project" value="UniProtKB-KW"/>
</dbReference>
<evidence type="ECO:0000256" key="1">
    <source>
        <dbReference type="ARBA" id="ARBA00023172"/>
    </source>
</evidence>
<comment type="caution">
    <text evidence="3">The sequence shown here is derived from an EMBL/GenBank/DDBJ whole genome shotgun (WGS) entry which is preliminary data.</text>
</comment>
<dbReference type="InterPro" id="IPR013762">
    <property type="entry name" value="Integrase-like_cat_sf"/>
</dbReference>
<proteinExistence type="predicted"/>
<name>A0A7K0J7I1_9ACTN</name>
<dbReference type="InterPro" id="IPR050090">
    <property type="entry name" value="Tyrosine_recombinase_XerCD"/>
</dbReference>